<dbReference type="SUPFAM" id="SSF54001">
    <property type="entry name" value="Cysteine proteinases"/>
    <property type="match status" value="1"/>
</dbReference>
<gene>
    <name evidence="7" type="ORF">MNBD_GAMMA19-463</name>
</gene>
<keyword evidence="2" id="KW-0645">Protease</keyword>
<evidence type="ECO:0000256" key="2">
    <source>
        <dbReference type="ARBA" id="ARBA00022670"/>
    </source>
</evidence>
<dbReference type="PANTHER" id="PTHR47360">
    <property type="entry name" value="MUREIN DD-ENDOPEPTIDASE MEPS/MUREIN LD-CARBOXYPEPTIDASE"/>
    <property type="match status" value="1"/>
</dbReference>
<name>A0A3B1AV04_9ZZZZ</name>
<dbReference type="InterPro" id="IPR000064">
    <property type="entry name" value="NLP_P60_dom"/>
</dbReference>
<dbReference type="AlphaFoldDB" id="A0A3B1AV04"/>
<evidence type="ECO:0000256" key="5">
    <source>
        <dbReference type="ARBA" id="ARBA00022807"/>
    </source>
</evidence>
<protein>
    <recommendedName>
        <fullName evidence="6">NlpC/P60 domain-containing protein</fullName>
    </recommendedName>
</protein>
<evidence type="ECO:0000256" key="4">
    <source>
        <dbReference type="ARBA" id="ARBA00022801"/>
    </source>
</evidence>
<evidence type="ECO:0000256" key="1">
    <source>
        <dbReference type="ARBA" id="ARBA00007074"/>
    </source>
</evidence>
<reference evidence="7" key="1">
    <citation type="submission" date="2018-06" db="EMBL/GenBank/DDBJ databases">
        <authorList>
            <person name="Zhirakovskaya E."/>
        </authorList>
    </citation>
    <scope>NUCLEOTIDE SEQUENCE</scope>
</reference>
<dbReference type="PROSITE" id="PS51935">
    <property type="entry name" value="NLPC_P60"/>
    <property type="match status" value="1"/>
</dbReference>
<organism evidence="7">
    <name type="scientific">hydrothermal vent metagenome</name>
    <dbReference type="NCBI Taxonomy" id="652676"/>
    <lineage>
        <taxon>unclassified sequences</taxon>
        <taxon>metagenomes</taxon>
        <taxon>ecological metagenomes</taxon>
    </lineage>
</organism>
<dbReference type="EMBL" id="UOFV01000415">
    <property type="protein sequence ID" value="VAX03634.1"/>
    <property type="molecule type" value="Genomic_DNA"/>
</dbReference>
<dbReference type="GO" id="GO:0008234">
    <property type="term" value="F:cysteine-type peptidase activity"/>
    <property type="evidence" value="ECO:0007669"/>
    <property type="project" value="UniProtKB-KW"/>
</dbReference>
<keyword evidence="3" id="KW-0732">Signal</keyword>
<sequence>MLTQSSHTTNIIFCALMFAIVLGVSGCSSPSVKHTNASSTASFGKPGNQTRQQAALSKHYSAWKSTPYKLGGLSKAGIDCSGFVHITFRDIFNKKTPRSTKQLAKTGKAVTKKSLKFGDLVFFKTGRRQRHVGIYISNGKFIHASSSQGVTQSSLNSTYWSRHYWKAKRIVK</sequence>
<dbReference type="InterPro" id="IPR038765">
    <property type="entry name" value="Papain-like_cys_pep_sf"/>
</dbReference>
<dbReference type="GO" id="GO:0006508">
    <property type="term" value="P:proteolysis"/>
    <property type="evidence" value="ECO:0007669"/>
    <property type="project" value="UniProtKB-KW"/>
</dbReference>
<comment type="similarity">
    <text evidence="1">Belongs to the peptidase C40 family.</text>
</comment>
<evidence type="ECO:0000256" key="3">
    <source>
        <dbReference type="ARBA" id="ARBA00022729"/>
    </source>
</evidence>
<evidence type="ECO:0000313" key="7">
    <source>
        <dbReference type="EMBL" id="VAX03634.1"/>
    </source>
</evidence>
<dbReference type="Pfam" id="PF00877">
    <property type="entry name" value="NLPC_P60"/>
    <property type="match status" value="1"/>
</dbReference>
<keyword evidence="4" id="KW-0378">Hydrolase</keyword>
<evidence type="ECO:0000259" key="6">
    <source>
        <dbReference type="PROSITE" id="PS51935"/>
    </source>
</evidence>
<dbReference type="Gene3D" id="3.90.1720.10">
    <property type="entry name" value="endopeptidase domain like (from Nostoc punctiforme)"/>
    <property type="match status" value="1"/>
</dbReference>
<keyword evidence="5" id="KW-0788">Thiol protease</keyword>
<dbReference type="InterPro" id="IPR052062">
    <property type="entry name" value="Murein_DD/LD_carboxypeptidase"/>
</dbReference>
<accession>A0A3B1AV04</accession>
<feature type="domain" description="NlpC/P60" evidence="6">
    <location>
        <begin position="50"/>
        <end position="171"/>
    </location>
</feature>
<proteinExistence type="inferred from homology"/>
<dbReference type="PANTHER" id="PTHR47360:SF1">
    <property type="entry name" value="ENDOPEPTIDASE NLPC-RELATED"/>
    <property type="match status" value="1"/>
</dbReference>